<dbReference type="GeneID" id="178519"/>
<organism evidence="2 3">
    <name type="scientific">Caenorhabditis elegans</name>
    <dbReference type="NCBI Taxonomy" id="6239"/>
    <lineage>
        <taxon>Eukaryota</taxon>
        <taxon>Metazoa</taxon>
        <taxon>Ecdysozoa</taxon>
        <taxon>Nematoda</taxon>
        <taxon>Chromadorea</taxon>
        <taxon>Rhabditida</taxon>
        <taxon>Rhabditina</taxon>
        <taxon>Rhabditomorpha</taxon>
        <taxon>Rhabditoidea</taxon>
        <taxon>Rhabditidae</taxon>
        <taxon>Peloderinae</taxon>
        <taxon>Caenorhabditis</taxon>
    </lineage>
</organism>
<dbReference type="FunCoup" id="Q9XUF6">
    <property type="interactions" value="1611"/>
</dbReference>
<keyword evidence="1" id="KW-0732">Signal</keyword>
<proteinExistence type="evidence at protein level"/>
<name>Q9XUF6_CAEEL</name>
<dbReference type="OMA" id="FLVRYTV"/>
<dbReference type="HOGENOM" id="CLU_033104_0_0_1"/>
<dbReference type="CTD" id="178519"/>
<keyword evidence="3" id="KW-1185">Reference proteome</keyword>
<dbReference type="Bgee" id="WBGene00008199">
    <property type="expression patterns" value="Expressed in material anatomical entity and 3 other cell types or tissues"/>
</dbReference>
<evidence type="ECO:0000256" key="1">
    <source>
        <dbReference type="SAM" id="SignalP"/>
    </source>
</evidence>
<evidence type="ECO:0007829" key="5">
    <source>
        <dbReference type="PeptideAtlas" id="Q9XUF6"/>
    </source>
</evidence>
<dbReference type="AlphaFoldDB" id="Q9XUF6"/>
<dbReference type="SMR" id="Q9XUF6"/>
<dbReference type="WormBase" id="C49C3.9">
    <property type="protein sequence ID" value="CE19748"/>
    <property type="gene ID" value="WBGene00008199"/>
</dbReference>
<dbReference type="Proteomes" id="UP000001940">
    <property type="component" value="Chromosome IV"/>
</dbReference>
<protein>
    <submittedName>
        <fullName evidence="2">CUB_2 domain-containing protein</fullName>
    </submittedName>
</protein>
<dbReference type="PaxDb" id="6239-C49C3.9"/>
<dbReference type="UCSC" id="C49C3.9">
    <property type="organism name" value="c. elegans"/>
</dbReference>
<feature type="chain" id="PRO_5004336929" evidence="1">
    <location>
        <begin position="21"/>
        <end position="491"/>
    </location>
</feature>
<dbReference type="PeptideAtlas" id="Q9XUF6"/>
<dbReference type="GO" id="GO:0045087">
    <property type="term" value="P:innate immune response"/>
    <property type="evidence" value="ECO:0000315"/>
    <property type="project" value="WormBase"/>
</dbReference>
<dbReference type="KEGG" id="cel:CELE_C49C3.9"/>
<dbReference type="STRING" id="6239.C49C3.9.1"/>
<dbReference type="GO" id="GO:0050829">
    <property type="term" value="P:defense response to Gram-negative bacterium"/>
    <property type="evidence" value="ECO:0000315"/>
    <property type="project" value="WormBase"/>
</dbReference>
<dbReference type="eggNOG" id="ENOG502TGC3">
    <property type="taxonomic scope" value="Eukaryota"/>
</dbReference>
<evidence type="ECO:0000313" key="3">
    <source>
        <dbReference type="Proteomes" id="UP000001940"/>
    </source>
</evidence>
<evidence type="ECO:0000313" key="2">
    <source>
        <dbReference type="EMBL" id="CAB05162.1"/>
    </source>
</evidence>
<accession>Q9XUF6</accession>
<gene>
    <name evidence="2 4" type="ORF">C49C3.9</name>
    <name evidence="2" type="ORF">CELE_C49C3.9</name>
</gene>
<dbReference type="EMBL" id="BX284604">
    <property type="protein sequence ID" value="CAB05162.1"/>
    <property type="molecule type" value="Genomic_DNA"/>
</dbReference>
<feature type="signal peptide" evidence="1">
    <location>
        <begin position="1"/>
        <end position="20"/>
    </location>
</feature>
<reference evidence="2 3" key="1">
    <citation type="journal article" date="1998" name="Science">
        <title>Genome sequence of the nematode C. elegans: a platform for investigating biology.</title>
        <authorList>
            <consortium name="The C. elegans sequencing consortium"/>
            <person name="Sulson J.E."/>
            <person name="Waterston R."/>
        </authorList>
    </citation>
    <scope>NUCLEOTIDE SEQUENCE [LARGE SCALE GENOMIC DNA]</scope>
    <source>
        <strain evidence="2 3">Bristol N2</strain>
    </source>
</reference>
<sequence length="491" mass="54116">MFHLIRSFLVLFIVFKFSIAQECSSQAVSFDATNTSFNILSDPNDLASKNCKYTFTVPKYFVPSISFIGIHLNGVNKITTTQYSDFGGSKSFDISEDLLLNLAPVNFTIELNLPQKTAGVTFQITITVKDSTPAVTGQTFTVAQDVGTLLDWGSIQGNSSVIQTFDNQNPQANSYSINLALFTEGVLVYNLLSNFFIYDGGVYKGHLLDVLVAQNMFQSCTGSQFAIVNSNYGSIGIFTISISQVKDWSASQIIIVPSVYVNNTSTYTATNGLTVFYDIANPLLNTVGTTYRNISFRGDGEVTIYAGCVTGEEEDKKIATISPSNSVNYEDILIYGTCKTYVLTRGVLQWSTVQYQTGNYRHRIGRKGVIMSNTYPYRSTQNVRFANHLIQAPKDDFKENIIVTYEVVHIGANVKLNIDQDIKANQDVNKTLSSSDTGTTFTSVSTYQQYITYSIPSGSEGFLVRYTVTSSGNISTFFGAIFLCCAFLLSL</sequence>
<keyword evidence="5" id="KW-1267">Proteomics identification</keyword>
<dbReference type="OrthoDB" id="5804205at2759"/>
<evidence type="ECO:0000313" key="4">
    <source>
        <dbReference type="WormBase" id="C49C3.9"/>
    </source>
</evidence>
<dbReference type="PIR" id="T20061">
    <property type="entry name" value="T20061"/>
</dbReference>
<dbReference type="RefSeq" id="NP_503088.1">
    <property type="nucleotide sequence ID" value="NM_070687.4"/>
</dbReference>
<dbReference type="InParanoid" id="Q9XUF6"/>
<dbReference type="AGR" id="WB:WBGene00008199"/>